<evidence type="ECO:0000313" key="1">
    <source>
        <dbReference type="EMBL" id="EDV49628.1"/>
    </source>
</evidence>
<dbReference type="AlphaFoldDB" id="B3P1M9"/>
<reference evidence="1 2" key="1">
    <citation type="journal article" date="2007" name="Nature">
        <title>Evolution of genes and genomes on the Drosophila phylogeny.</title>
        <authorList>
            <consortium name="Drosophila 12 Genomes Consortium"/>
            <person name="Clark A.G."/>
            <person name="Eisen M.B."/>
            <person name="Smith D.R."/>
            <person name="Bergman C.M."/>
            <person name="Oliver B."/>
            <person name="Markow T.A."/>
            <person name="Kaufman T.C."/>
            <person name="Kellis M."/>
            <person name="Gelbart W."/>
            <person name="Iyer V.N."/>
            <person name="Pollard D.A."/>
            <person name="Sackton T.B."/>
            <person name="Larracuente A.M."/>
            <person name="Singh N.D."/>
            <person name="Abad J.P."/>
            <person name="Abt D.N."/>
            <person name="Adryan B."/>
            <person name="Aguade M."/>
            <person name="Akashi H."/>
            <person name="Anderson W.W."/>
            <person name="Aquadro C.F."/>
            <person name="Ardell D.H."/>
            <person name="Arguello R."/>
            <person name="Artieri C.G."/>
            <person name="Barbash D.A."/>
            <person name="Barker D."/>
            <person name="Barsanti P."/>
            <person name="Batterham P."/>
            <person name="Batzoglou S."/>
            <person name="Begun D."/>
            <person name="Bhutkar A."/>
            <person name="Blanco E."/>
            <person name="Bosak S.A."/>
            <person name="Bradley R.K."/>
            <person name="Brand A.D."/>
            <person name="Brent M.R."/>
            <person name="Brooks A.N."/>
            <person name="Brown R.H."/>
            <person name="Butlin R.K."/>
            <person name="Caggese C."/>
            <person name="Calvi B.R."/>
            <person name="Bernardo de Carvalho A."/>
            <person name="Caspi A."/>
            <person name="Castrezana S."/>
            <person name="Celniker S.E."/>
            <person name="Chang J.L."/>
            <person name="Chapple C."/>
            <person name="Chatterji S."/>
            <person name="Chinwalla A."/>
            <person name="Civetta A."/>
            <person name="Clifton S.W."/>
            <person name="Comeron J.M."/>
            <person name="Costello J.C."/>
            <person name="Coyne J.A."/>
            <person name="Daub J."/>
            <person name="David R.G."/>
            <person name="Delcher A.L."/>
            <person name="Delehaunty K."/>
            <person name="Do C.B."/>
            <person name="Ebling H."/>
            <person name="Edwards K."/>
            <person name="Eickbush T."/>
            <person name="Evans J.D."/>
            <person name="Filipski A."/>
            <person name="Findeiss S."/>
            <person name="Freyhult E."/>
            <person name="Fulton L."/>
            <person name="Fulton R."/>
            <person name="Garcia A.C."/>
            <person name="Gardiner A."/>
            <person name="Garfield D.A."/>
            <person name="Garvin B.E."/>
            <person name="Gibson G."/>
            <person name="Gilbert D."/>
            <person name="Gnerre S."/>
            <person name="Godfrey J."/>
            <person name="Good R."/>
            <person name="Gotea V."/>
            <person name="Gravely B."/>
            <person name="Greenberg A.J."/>
            <person name="Griffiths-Jones S."/>
            <person name="Gross S."/>
            <person name="Guigo R."/>
            <person name="Gustafson E.A."/>
            <person name="Haerty W."/>
            <person name="Hahn M.W."/>
            <person name="Halligan D.L."/>
            <person name="Halpern A.L."/>
            <person name="Halter G.M."/>
            <person name="Han M.V."/>
            <person name="Heger A."/>
            <person name="Hillier L."/>
            <person name="Hinrichs A.S."/>
            <person name="Holmes I."/>
            <person name="Hoskins R.A."/>
            <person name="Hubisz M.J."/>
            <person name="Hultmark D."/>
            <person name="Huntley M.A."/>
            <person name="Jaffe D.B."/>
            <person name="Jagadeeshan S."/>
            <person name="Jeck W.R."/>
            <person name="Johnson J."/>
            <person name="Jones C.D."/>
            <person name="Jordan W.C."/>
            <person name="Karpen G.H."/>
            <person name="Kataoka E."/>
            <person name="Keightley P.D."/>
            <person name="Kheradpour P."/>
            <person name="Kirkness E.F."/>
            <person name="Koerich L.B."/>
            <person name="Kristiansen K."/>
            <person name="Kudrna D."/>
            <person name="Kulathinal R.J."/>
            <person name="Kumar S."/>
            <person name="Kwok R."/>
            <person name="Lander E."/>
            <person name="Langley C.H."/>
            <person name="Lapoint R."/>
            <person name="Lazzaro B.P."/>
            <person name="Lee S.J."/>
            <person name="Levesque L."/>
            <person name="Li R."/>
            <person name="Lin C.F."/>
            <person name="Lin M.F."/>
            <person name="Lindblad-Toh K."/>
            <person name="Llopart A."/>
            <person name="Long M."/>
            <person name="Low L."/>
            <person name="Lozovsky E."/>
            <person name="Lu J."/>
            <person name="Luo M."/>
            <person name="Machado C.A."/>
            <person name="Makalowski W."/>
            <person name="Marzo M."/>
            <person name="Matsuda M."/>
            <person name="Matzkin L."/>
            <person name="McAllister B."/>
            <person name="McBride C.S."/>
            <person name="McKernan B."/>
            <person name="McKernan K."/>
            <person name="Mendez-Lago M."/>
            <person name="Minx P."/>
            <person name="Mollenhauer M.U."/>
            <person name="Montooth K."/>
            <person name="Mount S.M."/>
            <person name="Mu X."/>
            <person name="Myers E."/>
            <person name="Negre B."/>
            <person name="Newfeld S."/>
            <person name="Nielsen R."/>
            <person name="Noor M.A."/>
            <person name="O'Grady P."/>
            <person name="Pachter L."/>
            <person name="Papaceit M."/>
            <person name="Parisi M.J."/>
            <person name="Parisi M."/>
            <person name="Parts L."/>
            <person name="Pedersen J.S."/>
            <person name="Pesole G."/>
            <person name="Phillippy A.M."/>
            <person name="Ponting C.P."/>
            <person name="Pop M."/>
            <person name="Porcelli D."/>
            <person name="Powell J.R."/>
            <person name="Prohaska S."/>
            <person name="Pruitt K."/>
            <person name="Puig M."/>
            <person name="Quesneville H."/>
            <person name="Ram K.R."/>
            <person name="Rand D."/>
            <person name="Rasmussen M.D."/>
            <person name="Reed L.K."/>
            <person name="Reenan R."/>
            <person name="Reily A."/>
            <person name="Remington K.A."/>
            <person name="Rieger T.T."/>
            <person name="Ritchie M.G."/>
            <person name="Robin C."/>
            <person name="Rogers Y.H."/>
            <person name="Rohde C."/>
            <person name="Rozas J."/>
            <person name="Rubenfield M.J."/>
            <person name="Ruiz A."/>
            <person name="Russo S."/>
            <person name="Salzberg S.L."/>
            <person name="Sanchez-Gracia A."/>
            <person name="Saranga D.J."/>
            <person name="Sato H."/>
            <person name="Schaeffer S.W."/>
            <person name="Schatz M.C."/>
            <person name="Schlenke T."/>
            <person name="Schwartz R."/>
            <person name="Segarra C."/>
            <person name="Singh R.S."/>
            <person name="Sirot L."/>
            <person name="Sirota M."/>
            <person name="Sisneros N.B."/>
            <person name="Smith C.D."/>
            <person name="Smith T.F."/>
            <person name="Spieth J."/>
            <person name="Stage D.E."/>
            <person name="Stark A."/>
            <person name="Stephan W."/>
            <person name="Strausberg R.L."/>
            <person name="Strempel S."/>
            <person name="Sturgill D."/>
            <person name="Sutton G."/>
            <person name="Sutton G.G."/>
            <person name="Tao W."/>
            <person name="Teichmann S."/>
            <person name="Tobari Y.N."/>
            <person name="Tomimura Y."/>
            <person name="Tsolas J.M."/>
            <person name="Valente V.L."/>
            <person name="Venter E."/>
            <person name="Venter J.C."/>
            <person name="Vicario S."/>
            <person name="Vieira F.G."/>
            <person name="Vilella A.J."/>
            <person name="Villasante A."/>
            <person name="Walenz B."/>
            <person name="Wang J."/>
            <person name="Wasserman M."/>
            <person name="Watts T."/>
            <person name="Wilson D."/>
            <person name="Wilson R.K."/>
            <person name="Wing R.A."/>
            <person name="Wolfner M.F."/>
            <person name="Wong A."/>
            <person name="Wong G.K."/>
            <person name="Wu C.I."/>
            <person name="Wu G."/>
            <person name="Yamamoto D."/>
            <person name="Yang H.P."/>
            <person name="Yang S.P."/>
            <person name="Yorke J.A."/>
            <person name="Yoshida K."/>
            <person name="Zdobnov E."/>
            <person name="Zhang P."/>
            <person name="Zhang Y."/>
            <person name="Zimin A.V."/>
            <person name="Baldwin J."/>
            <person name="Abdouelleil A."/>
            <person name="Abdulkadir J."/>
            <person name="Abebe A."/>
            <person name="Abera B."/>
            <person name="Abreu J."/>
            <person name="Acer S.C."/>
            <person name="Aftuck L."/>
            <person name="Alexander A."/>
            <person name="An P."/>
            <person name="Anderson E."/>
            <person name="Anderson S."/>
            <person name="Arachi H."/>
            <person name="Azer M."/>
            <person name="Bachantsang P."/>
            <person name="Barry A."/>
            <person name="Bayul T."/>
            <person name="Berlin A."/>
            <person name="Bessette D."/>
            <person name="Bloom T."/>
            <person name="Blye J."/>
            <person name="Boguslavskiy L."/>
            <person name="Bonnet C."/>
            <person name="Boukhgalter B."/>
            <person name="Bourzgui I."/>
            <person name="Brown A."/>
            <person name="Cahill P."/>
            <person name="Channer S."/>
            <person name="Cheshatsang Y."/>
            <person name="Chuda L."/>
            <person name="Citroen M."/>
            <person name="Collymore A."/>
            <person name="Cooke P."/>
            <person name="Costello M."/>
            <person name="D'Aco K."/>
            <person name="Daza R."/>
            <person name="De Haan G."/>
            <person name="DeGray S."/>
            <person name="DeMaso C."/>
            <person name="Dhargay N."/>
            <person name="Dooley K."/>
            <person name="Dooley E."/>
            <person name="Doricent M."/>
            <person name="Dorje P."/>
            <person name="Dorjee K."/>
            <person name="Dupes A."/>
            <person name="Elong R."/>
            <person name="Falk J."/>
            <person name="Farina A."/>
            <person name="Faro S."/>
            <person name="Ferguson D."/>
            <person name="Fisher S."/>
            <person name="Foley C.D."/>
            <person name="Franke A."/>
            <person name="Friedrich D."/>
            <person name="Gadbois L."/>
            <person name="Gearin G."/>
            <person name="Gearin C.R."/>
            <person name="Giannoukos G."/>
            <person name="Goode T."/>
            <person name="Graham J."/>
            <person name="Grandbois E."/>
            <person name="Grewal S."/>
            <person name="Gyaltsen K."/>
            <person name="Hafez N."/>
            <person name="Hagos B."/>
            <person name="Hall J."/>
            <person name="Henson C."/>
            <person name="Hollinger A."/>
            <person name="Honan T."/>
            <person name="Huard M.D."/>
            <person name="Hughes L."/>
            <person name="Hurhula B."/>
            <person name="Husby M.E."/>
            <person name="Kamat A."/>
            <person name="Kanga B."/>
            <person name="Kashin S."/>
            <person name="Khazanovich D."/>
            <person name="Kisner P."/>
            <person name="Lance K."/>
            <person name="Lara M."/>
            <person name="Lee W."/>
            <person name="Lennon N."/>
            <person name="Letendre F."/>
            <person name="LeVine R."/>
            <person name="Lipovsky A."/>
            <person name="Liu X."/>
            <person name="Liu J."/>
            <person name="Liu S."/>
            <person name="Lokyitsang T."/>
            <person name="Lokyitsang Y."/>
            <person name="Lubonja R."/>
            <person name="Lui A."/>
            <person name="MacDonald P."/>
            <person name="Magnisalis V."/>
            <person name="Maru K."/>
            <person name="Matthews C."/>
            <person name="McCusker W."/>
            <person name="McDonough S."/>
            <person name="Mehta T."/>
            <person name="Meldrim J."/>
            <person name="Meneus L."/>
            <person name="Mihai O."/>
            <person name="Mihalev A."/>
            <person name="Mihova T."/>
            <person name="Mittelman R."/>
            <person name="Mlenga V."/>
            <person name="Montmayeur A."/>
            <person name="Mulrain L."/>
            <person name="Navidi A."/>
            <person name="Naylor J."/>
            <person name="Negash T."/>
            <person name="Nguyen T."/>
            <person name="Nguyen N."/>
            <person name="Nicol R."/>
            <person name="Norbu C."/>
            <person name="Norbu N."/>
            <person name="Novod N."/>
            <person name="O'Neill B."/>
            <person name="Osman S."/>
            <person name="Markiewicz E."/>
            <person name="Oyono O.L."/>
            <person name="Patti C."/>
            <person name="Phunkhang P."/>
            <person name="Pierre F."/>
            <person name="Priest M."/>
            <person name="Raghuraman S."/>
            <person name="Rege F."/>
            <person name="Reyes R."/>
            <person name="Rise C."/>
            <person name="Rogov P."/>
            <person name="Ross K."/>
            <person name="Ryan E."/>
            <person name="Settipalli S."/>
            <person name="Shea T."/>
            <person name="Sherpa N."/>
            <person name="Shi L."/>
            <person name="Shih D."/>
            <person name="Sparrow T."/>
            <person name="Spaulding J."/>
            <person name="Stalker J."/>
            <person name="Stange-Thomann N."/>
            <person name="Stavropoulos S."/>
            <person name="Stone C."/>
            <person name="Strader C."/>
            <person name="Tesfaye S."/>
            <person name="Thomson T."/>
            <person name="Thoulutsang Y."/>
            <person name="Thoulutsang D."/>
            <person name="Topham K."/>
            <person name="Topping I."/>
            <person name="Tsamla T."/>
            <person name="Vassiliev H."/>
            <person name="Vo A."/>
            <person name="Wangchuk T."/>
            <person name="Wangdi T."/>
            <person name="Weiand M."/>
            <person name="Wilkinson J."/>
            <person name="Wilson A."/>
            <person name="Yadav S."/>
            <person name="Young G."/>
            <person name="Yu Q."/>
            <person name="Zembek L."/>
            <person name="Zhong D."/>
            <person name="Zimmer A."/>
            <person name="Zwirko Z."/>
            <person name="Jaffe D.B."/>
            <person name="Alvarez P."/>
            <person name="Brockman W."/>
            <person name="Butler J."/>
            <person name="Chin C."/>
            <person name="Gnerre S."/>
            <person name="Grabherr M."/>
            <person name="Kleber M."/>
            <person name="Mauceli E."/>
            <person name="MacCallum I."/>
        </authorList>
    </citation>
    <scope>NUCLEOTIDE SEQUENCE [LARGE SCALE GENOMIC DNA]</scope>
    <source>
        <strain evidence="1 2">TSC#14021-0224.01</strain>
    </source>
</reference>
<reference evidence="1 2" key="2">
    <citation type="journal article" date="2008" name="Bioinformatics">
        <title>Assembly reconciliation.</title>
        <authorList>
            <person name="Zimin A.V."/>
            <person name="Smith D.R."/>
            <person name="Sutton G."/>
            <person name="Yorke J.A."/>
        </authorList>
    </citation>
    <scope>NUCLEOTIDE SEQUENCE [LARGE SCALE GENOMIC DNA]</scope>
    <source>
        <strain evidence="1 2">TSC#14021-0224.01</strain>
    </source>
</reference>
<dbReference type="HOGENOM" id="CLU_1116730_0_0_1"/>
<dbReference type="Proteomes" id="UP000008711">
    <property type="component" value="Unassembled WGS sequence"/>
</dbReference>
<protein>
    <submittedName>
        <fullName evidence="1">GG17584</fullName>
    </submittedName>
</protein>
<proteinExistence type="predicted"/>
<sequence length="249" mass="27816">MQLAVAAAVAVAPDRAADLHTKSIPRLPHESLARSLAAIVCSCFGGHNHKRSLCRIPARSFGTQMWLARRSPIILIWPDNNAAEEPIPMPIRSRASGRCLSATTNKQYQLAKRFWPEPLSLRFDSIQFDSGRLDSFQHLQQQQQQQQRQQQQHLQQLHQRSFRRGVHACDTLSRLDSMEPPNHLANHMRTTAASVVSCANFMPHCSLPSNAASQITEHSMTITMSISISIYIAISISMANAFPVGQLTF</sequence>
<keyword evidence="2" id="KW-1185">Reference proteome</keyword>
<gene>
    <name evidence="1" type="primary">Dere\GG17584</name>
    <name evidence="1" type="ORF">Dere_GG17584</name>
</gene>
<evidence type="ECO:0000313" key="2">
    <source>
        <dbReference type="Proteomes" id="UP000008711"/>
    </source>
</evidence>
<name>B3P1M9_DROER</name>
<accession>B3P1M9</accession>
<dbReference type="EMBL" id="CH954181">
    <property type="protein sequence ID" value="EDV49628.1"/>
    <property type="molecule type" value="Genomic_DNA"/>
</dbReference>
<organism evidence="1 2">
    <name type="scientific">Drosophila erecta</name>
    <name type="common">Fruit fly</name>
    <dbReference type="NCBI Taxonomy" id="7220"/>
    <lineage>
        <taxon>Eukaryota</taxon>
        <taxon>Metazoa</taxon>
        <taxon>Ecdysozoa</taxon>
        <taxon>Arthropoda</taxon>
        <taxon>Hexapoda</taxon>
        <taxon>Insecta</taxon>
        <taxon>Pterygota</taxon>
        <taxon>Neoptera</taxon>
        <taxon>Endopterygota</taxon>
        <taxon>Diptera</taxon>
        <taxon>Brachycera</taxon>
        <taxon>Muscomorpha</taxon>
        <taxon>Ephydroidea</taxon>
        <taxon>Drosophilidae</taxon>
        <taxon>Drosophila</taxon>
        <taxon>Sophophora</taxon>
    </lineage>
</organism>